<dbReference type="SUPFAM" id="SSF56436">
    <property type="entry name" value="C-type lectin-like"/>
    <property type="match status" value="1"/>
</dbReference>
<accession>A0A3S1A0M4</accession>
<evidence type="ECO:0000256" key="1">
    <source>
        <dbReference type="SAM" id="SignalP"/>
    </source>
</evidence>
<dbReference type="InterPro" id="IPR016186">
    <property type="entry name" value="C-type_lectin-like/link_sf"/>
</dbReference>
<dbReference type="AlphaFoldDB" id="A0A3S1A0M4"/>
<dbReference type="Proteomes" id="UP000271974">
    <property type="component" value="Unassembled WGS sequence"/>
</dbReference>
<dbReference type="EMBL" id="RQTK01000104">
    <property type="protein sequence ID" value="RUS87662.1"/>
    <property type="molecule type" value="Genomic_DNA"/>
</dbReference>
<keyword evidence="1" id="KW-0732">Signal</keyword>
<feature type="chain" id="PRO_5018707244" description="C-type lectin domain-containing protein" evidence="1">
    <location>
        <begin position="23"/>
        <end position="191"/>
    </location>
</feature>
<dbReference type="OrthoDB" id="5858677at2759"/>
<comment type="caution">
    <text evidence="2">The sequence shown here is derived from an EMBL/GenBank/DDBJ whole genome shotgun (WGS) entry which is preliminary data.</text>
</comment>
<proteinExistence type="predicted"/>
<feature type="signal peptide" evidence="1">
    <location>
        <begin position="1"/>
        <end position="22"/>
    </location>
</feature>
<evidence type="ECO:0000313" key="3">
    <source>
        <dbReference type="Proteomes" id="UP000271974"/>
    </source>
</evidence>
<evidence type="ECO:0008006" key="4">
    <source>
        <dbReference type="Google" id="ProtNLM"/>
    </source>
</evidence>
<gene>
    <name evidence="2" type="ORF">EGW08_004585</name>
</gene>
<evidence type="ECO:0000313" key="2">
    <source>
        <dbReference type="EMBL" id="RUS87662.1"/>
    </source>
</evidence>
<keyword evidence="3" id="KW-1185">Reference proteome</keyword>
<dbReference type="Gene3D" id="3.10.100.10">
    <property type="entry name" value="Mannose-Binding Protein A, subunit A"/>
    <property type="match status" value="1"/>
</dbReference>
<name>A0A3S1A0M4_ELYCH</name>
<dbReference type="InterPro" id="IPR016187">
    <property type="entry name" value="CTDL_fold"/>
</dbReference>
<sequence length="191" mass="22284">MCRPYFIVYISLVIFKISLANGRRFCPPQYRRLGSYCFTLTERTTMLVDGYENDLCWKLDGTPFSVRTWKDQRAAEQFLEDSAEYEPVWLRGYVGPMEFRKASNRFVMANDFNPKVSNFLHPDQVNLNGPRCIVMVPVVDYKWVKASCTDERHKAICFKALRTRTCFKPDCIKSTHAPSRKGSKLMKQIIL</sequence>
<protein>
    <recommendedName>
        <fullName evidence="4">C-type lectin domain-containing protein</fullName>
    </recommendedName>
</protein>
<organism evidence="2 3">
    <name type="scientific">Elysia chlorotica</name>
    <name type="common">Eastern emerald elysia</name>
    <name type="synonym">Sea slug</name>
    <dbReference type="NCBI Taxonomy" id="188477"/>
    <lineage>
        <taxon>Eukaryota</taxon>
        <taxon>Metazoa</taxon>
        <taxon>Spiralia</taxon>
        <taxon>Lophotrochozoa</taxon>
        <taxon>Mollusca</taxon>
        <taxon>Gastropoda</taxon>
        <taxon>Heterobranchia</taxon>
        <taxon>Euthyneura</taxon>
        <taxon>Panpulmonata</taxon>
        <taxon>Sacoglossa</taxon>
        <taxon>Placobranchoidea</taxon>
        <taxon>Plakobranchidae</taxon>
        <taxon>Elysia</taxon>
    </lineage>
</organism>
<reference evidence="2 3" key="1">
    <citation type="submission" date="2019-01" db="EMBL/GenBank/DDBJ databases">
        <title>A draft genome assembly of the solar-powered sea slug Elysia chlorotica.</title>
        <authorList>
            <person name="Cai H."/>
            <person name="Li Q."/>
            <person name="Fang X."/>
            <person name="Li J."/>
            <person name="Curtis N.E."/>
            <person name="Altenburger A."/>
            <person name="Shibata T."/>
            <person name="Feng M."/>
            <person name="Maeda T."/>
            <person name="Schwartz J.A."/>
            <person name="Shigenobu S."/>
            <person name="Lundholm N."/>
            <person name="Nishiyama T."/>
            <person name="Yang H."/>
            <person name="Hasebe M."/>
            <person name="Li S."/>
            <person name="Pierce S.K."/>
            <person name="Wang J."/>
        </authorList>
    </citation>
    <scope>NUCLEOTIDE SEQUENCE [LARGE SCALE GENOMIC DNA]</scope>
    <source>
        <strain evidence="2">EC2010</strain>
        <tissue evidence="2">Whole organism of an adult</tissue>
    </source>
</reference>